<dbReference type="AlphaFoldDB" id="A0AAU9V077"/>
<dbReference type="Proteomes" id="UP001153954">
    <property type="component" value="Unassembled WGS sequence"/>
</dbReference>
<dbReference type="InterPro" id="IPR036397">
    <property type="entry name" value="RNaseH_sf"/>
</dbReference>
<dbReference type="PROSITE" id="PS50879">
    <property type="entry name" value="RNASE_H_1"/>
    <property type="match status" value="1"/>
</dbReference>
<dbReference type="InterPro" id="IPR012337">
    <property type="entry name" value="RNaseH-like_sf"/>
</dbReference>
<evidence type="ECO:0000259" key="1">
    <source>
        <dbReference type="PROSITE" id="PS50879"/>
    </source>
</evidence>
<dbReference type="InterPro" id="IPR005135">
    <property type="entry name" value="Endo/exonuclease/phosphatase"/>
</dbReference>
<dbReference type="InterPro" id="IPR052560">
    <property type="entry name" value="RdDP_mobile_element"/>
</dbReference>
<dbReference type="EMBL" id="CAKOGL010000027">
    <property type="protein sequence ID" value="CAH2105151.1"/>
    <property type="molecule type" value="Genomic_DNA"/>
</dbReference>
<accession>A0AAU9V077</accession>
<reference evidence="2" key="1">
    <citation type="submission" date="2022-03" db="EMBL/GenBank/DDBJ databases">
        <authorList>
            <person name="Tunstrom K."/>
        </authorList>
    </citation>
    <scope>NUCLEOTIDE SEQUENCE</scope>
</reference>
<dbReference type="SUPFAM" id="SSF56219">
    <property type="entry name" value="DNase I-like"/>
    <property type="match status" value="1"/>
</dbReference>
<dbReference type="InterPro" id="IPR002156">
    <property type="entry name" value="RNaseH_domain"/>
</dbReference>
<proteinExistence type="predicted"/>
<keyword evidence="3" id="KW-1185">Reference proteome</keyword>
<dbReference type="Gene3D" id="3.60.10.10">
    <property type="entry name" value="Endonuclease/exonuclease/phosphatase"/>
    <property type="match status" value="1"/>
</dbReference>
<dbReference type="CDD" id="cd09276">
    <property type="entry name" value="Rnase_HI_RT_non_LTR"/>
    <property type="match status" value="1"/>
</dbReference>
<name>A0AAU9V077_EUPED</name>
<dbReference type="GO" id="GO:0004523">
    <property type="term" value="F:RNA-DNA hybrid ribonuclease activity"/>
    <property type="evidence" value="ECO:0007669"/>
    <property type="project" value="InterPro"/>
</dbReference>
<dbReference type="InterPro" id="IPR036691">
    <property type="entry name" value="Endo/exonu/phosph_ase_sf"/>
</dbReference>
<gene>
    <name evidence="2" type="ORF">EEDITHA_LOCUS19452</name>
</gene>
<dbReference type="PANTHER" id="PTHR36688:SF2">
    <property type="entry name" value="ENDONUCLEASE_EXONUCLEASE_PHOSPHATASE DOMAIN-CONTAINING PROTEIN"/>
    <property type="match status" value="1"/>
</dbReference>
<comment type="caution">
    <text evidence="2">The sequence shown here is derived from an EMBL/GenBank/DDBJ whole genome shotgun (WGS) entry which is preliminary data.</text>
</comment>
<protein>
    <recommendedName>
        <fullName evidence="1">RNase H type-1 domain-containing protein</fullName>
    </recommendedName>
</protein>
<evidence type="ECO:0000313" key="2">
    <source>
        <dbReference type="EMBL" id="CAH2105151.1"/>
    </source>
</evidence>
<feature type="domain" description="RNase H type-1" evidence="1">
    <location>
        <begin position="669"/>
        <end position="802"/>
    </location>
</feature>
<evidence type="ECO:0000313" key="3">
    <source>
        <dbReference type="Proteomes" id="UP001153954"/>
    </source>
</evidence>
<dbReference type="GO" id="GO:0003676">
    <property type="term" value="F:nucleic acid binding"/>
    <property type="evidence" value="ECO:0007669"/>
    <property type="project" value="InterPro"/>
</dbReference>
<dbReference type="PANTHER" id="PTHR36688">
    <property type="entry name" value="ENDO/EXONUCLEASE/PHOSPHATASE DOMAIN-CONTAINING PROTEIN"/>
    <property type="match status" value="1"/>
</dbReference>
<sequence>MDKSQSSFNINIIQWNAQSLKPKLIDFELLLNQKNIHLAILSETWLDPSDNINLSGYNIYRKDRHDSYGGVAIISHKSLKTYAVPISVTNSGIEIVHIKIINCKLINNIISVYCPSSVRTSQTDWENLFAKFPKNSLIAGDFNGHHASWSNKINSRGNQLFQASIDNEYISLNNGDFTRMKLVNGFLQKSSPDISFCTNDIIINSSWSVTNESLGSDHLIIKIYFKYQDSINITQKRNFKKADWKYYRQTIVNYFTEIPTIEDVQCMYDFLIKQINKAANMAIPFKKEFCNSPSCKFKPKLYWNQDLSKAIAERRLALSNFRKNPVPQNLSLLKIKISKAQRLIRQAKSKSWYNFCDSVDQCTTSSEVWRKMRWMKDDFVIYCNYNRFQETVDNIQRALDFLTSSLELLGLELSGHKSKLCIFTRGRRRLTADIKINNIPLESVDYIKYLGMWLDKCLKWGKHINEIYSSSQRKIQLLQVLAESSWGVHPLHMRRLYIALIRSRIDYGCYLYDNAAISHTYKLDKLQNQALRVIGGFIKSTPIHIMESELNIPPLHLRRQFLCIKFYLKLRSKTNNLHMNFFSDLSYMTQNRYWSRKRKSLLVTTHNMLNREEVSSSYPLEMFSMDAWVSSIDIRDVIRLNISYIKAPKSHYDLHNLKFNTIYELNEIYSGWHFIYTDGSKTCNGVGAAYYDPLNKSHGIYKMNNYVSVMTAELFAIYEALKYISTLNVSKIVICTDSKSALQNLFKCVYHGKNGLAISYLILSKIQAFKRCQKHVIMQWIPSHVGLSGNEEADKLAKEATQLNIQNQNLLPSASEILCKYRKIWHSLWKEHFNERSKSKGIWYKSIQCEPPHIPWFVGAKLCRGQIIAAHRLRSGHIPLNQFAFLMGKSNSPNCELCGIKEDVQHVLVECVRFVEKRTTLLSSLNLSPLDVGVFNSILDSPTSEAAKILYSFLSRN</sequence>
<dbReference type="Pfam" id="PF00075">
    <property type="entry name" value="RNase_H"/>
    <property type="match status" value="1"/>
</dbReference>
<dbReference type="Pfam" id="PF14529">
    <property type="entry name" value="Exo_endo_phos_2"/>
    <property type="match status" value="1"/>
</dbReference>
<organism evidence="2 3">
    <name type="scientific">Euphydryas editha</name>
    <name type="common">Edith's checkerspot</name>
    <dbReference type="NCBI Taxonomy" id="104508"/>
    <lineage>
        <taxon>Eukaryota</taxon>
        <taxon>Metazoa</taxon>
        <taxon>Ecdysozoa</taxon>
        <taxon>Arthropoda</taxon>
        <taxon>Hexapoda</taxon>
        <taxon>Insecta</taxon>
        <taxon>Pterygota</taxon>
        <taxon>Neoptera</taxon>
        <taxon>Endopterygota</taxon>
        <taxon>Lepidoptera</taxon>
        <taxon>Glossata</taxon>
        <taxon>Ditrysia</taxon>
        <taxon>Papilionoidea</taxon>
        <taxon>Nymphalidae</taxon>
        <taxon>Nymphalinae</taxon>
        <taxon>Euphydryas</taxon>
    </lineage>
</organism>
<dbReference type="Gene3D" id="3.30.420.10">
    <property type="entry name" value="Ribonuclease H-like superfamily/Ribonuclease H"/>
    <property type="match status" value="1"/>
</dbReference>
<dbReference type="SUPFAM" id="SSF53098">
    <property type="entry name" value="Ribonuclease H-like"/>
    <property type="match status" value="1"/>
</dbReference>